<sequence length="237" mass="25538">MSPVFLFSLLLVAIACSDGATTEKKRRADVTKWLEKINSKSQIKELVARQSSSTCLDQLYSSLPSYCDFTELSGGLSELPASSLSDAQLEQLNTAYSGVCVSACIDPFEEYYNCLTLPTDSKNYLITLLRQGTCGQESGDYCEVRYIRQYNGDYDDFQQLINACTFTSSGISCSGASSNCLSHVNTFSSRMGCCTQPYLGSGVTSCSGISVDEACSSATGLVAPVFVILIAFASFFA</sequence>
<dbReference type="AlphaFoldDB" id="A0A1X7URI1"/>
<keyword evidence="1" id="KW-0732">Signal</keyword>
<evidence type="ECO:0000256" key="1">
    <source>
        <dbReference type="SAM" id="SignalP"/>
    </source>
</evidence>
<protein>
    <submittedName>
        <fullName evidence="2">Uncharacterized protein</fullName>
    </submittedName>
</protein>
<reference evidence="2" key="1">
    <citation type="submission" date="2017-05" db="UniProtKB">
        <authorList>
            <consortium name="EnsemblMetazoa"/>
        </authorList>
    </citation>
    <scope>IDENTIFICATION</scope>
</reference>
<feature type="signal peptide" evidence="1">
    <location>
        <begin position="1"/>
        <end position="19"/>
    </location>
</feature>
<accession>A0A1X7URI1</accession>
<proteinExistence type="predicted"/>
<name>A0A1X7URI1_AMPQE</name>
<evidence type="ECO:0000313" key="2">
    <source>
        <dbReference type="EnsemblMetazoa" id="Aqu2.1.30388_001"/>
    </source>
</evidence>
<feature type="chain" id="PRO_5012191818" evidence="1">
    <location>
        <begin position="20"/>
        <end position="237"/>
    </location>
</feature>
<organism evidence="2">
    <name type="scientific">Amphimedon queenslandica</name>
    <name type="common">Sponge</name>
    <dbReference type="NCBI Taxonomy" id="400682"/>
    <lineage>
        <taxon>Eukaryota</taxon>
        <taxon>Metazoa</taxon>
        <taxon>Porifera</taxon>
        <taxon>Demospongiae</taxon>
        <taxon>Heteroscleromorpha</taxon>
        <taxon>Haplosclerida</taxon>
        <taxon>Niphatidae</taxon>
        <taxon>Amphimedon</taxon>
    </lineage>
</organism>
<dbReference type="EnsemblMetazoa" id="Aqu2.1.30388_001">
    <property type="protein sequence ID" value="Aqu2.1.30388_001"/>
    <property type="gene ID" value="Aqu2.1.30388"/>
</dbReference>
<dbReference type="InParanoid" id="A0A1X7URI1"/>